<feature type="transmembrane region" description="Helical" evidence="1">
    <location>
        <begin position="95"/>
        <end position="116"/>
    </location>
</feature>
<reference evidence="2" key="1">
    <citation type="submission" date="2020-03" db="EMBL/GenBank/DDBJ databases">
        <title>Transcriptomic Profiling of the Digestive Tract of the Rat Flea, Xenopsylla cheopis, Following Blood Feeding and Infection with Yersinia pestis.</title>
        <authorList>
            <person name="Bland D.M."/>
            <person name="Martens C.A."/>
            <person name="Virtaneva K."/>
            <person name="Kanakabandi K."/>
            <person name="Long D."/>
            <person name="Rosenke R."/>
            <person name="Saturday G.A."/>
            <person name="Hoyt F.H."/>
            <person name="Bruno D.P."/>
            <person name="Ribeiro J.M.C."/>
            <person name="Hinnebusch J."/>
        </authorList>
    </citation>
    <scope>NUCLEOTIDE SEQUENCE</scope>
</reference>
<feature type="transmembrane region" description="Helical" evidence="1">
    <location>
        <begin position="155"/>
        <end position="183"/>
    </location>
</feature>
<keyword evidence="1" id="KW-1133">Transmembrane helix</keyword>
<evidence type="ECO:0000313" key="2">
    <source>
        <dbReference type="EMBL" id="NOV51858.1"/>
    </source>
</evidence>
<sequence length="193" mass="23079">MLDGLVSGQKVLLSTLRYLLMLQWFVIDVLGIYSEWGEIICMVLSSVLKTSVLTSLYLINNIIFIFYELSNKKLTLSSYCNFMLYKLKLEKSNRGLISIFLAVRIPKLIHISYYIYSFNYKTFRFESECNDVYQIVISCPPIKYISRKREIHTRFYFYSFALCLIVWFSVNYFHYIIISYLWVKLILLQTLRF</sequence>
<evidence type="ECO:0000256" key="1">
    <source>
        <dbReference type="SAM" id="Phobius"/>
    </source>
</evidence>
<protein>
    <submittedName>
        <fullName evidence="2">Putative product</fullName>
    </submittedName>
</protein>
<dbReference type="AlphaFoldDB" id="A0A6M2E2X4"/>
<feature type="transmembrane region" description="Helical" evidence="1">
    <location>
        <begin position="46"/>
        <end position="67"/>
    </location>
</feature>
<keyword evidence="1" id="KW-0812">Transmembrane</keyword>
<dbReference type="EMBL" id="GIIL01008132">
    <property type="protein sequence ID" value="NOV51858.1"/>
    <property type="molecule type" value="Transcribed_RNA"/>
</dbReference>
<keyword evidence="1" id="KW-0472">Membrane</keyword>
<feature type="transmembrane region" description="Helical" evidence="1">
    <location>
        <begin position="15"/>
        <end position="34"/>
    </location>
</feature>
<organism evidence="2">
    <name type="scientific">Xenopsylla cheopis</name>
    <name type="common">Oriental rat flea</name>
    <name type="synonym">Pulex cheopis</name>
    <dbReference type="NCBI Taxonomy" id="163159"/>
    <lineage>
        <taxon>Eukaryota</taxon>
        <taxon>Metazoa</taxon>
        <taxon>Ecdysozoa</taxon>
        <taxon>Arthropoda</taxon>
        <taxon>Hexapoda</taxon>
        <taxon>Insecta</taxon>
        <taxon>Pterygota</taxon>
        <taxon>Neoptera</taxon>
        <taxon>Endopterygota</taxon>
        <taxon>Siphonaptera</taxon>
        <taxon>Pulicidae</taxon>
        <taxon>Xenopsyllinae</taxon>
        <taxon>Xenopsylla</taxon>
    </lineage>
</organism>
<name>A0A6M2E2X4_XENCH</name>
<proteinExistence type="predicted"/>
<accession>A0A6M2E2X4</accession>